<name>A0AA40KJ85_9HYME</name>
<organism evidence="1 2">
    <name type="scientific">Melipona bicolor</name>
    <dbReference type="NCBI Taxonomy" id="60889"/>
    <lineage>
        <taxon>Eukaryota</taxon>
        <taxon>Metazoa</taxon>
        <taxon>Ecdysozoa</taxon>
        <taxon>Arthropoda</taxon>
        <taxon>Hexapoda</taxon>
        <taxon>Insecta</taxon>
        <taxon>Pterygota</taxon>
        <taxon>Neoptera</taxon>
        <taxon>Endopterygota</taxon>
        <taxon>Hymenoptera</taxon>
        <taxon>Apocrita</taxon>
        <taxon>Aculeata</taxon>
        <taxon>Apoidea</taxon>
        <taxon>Anthophila</taxon>
        <taxon>Apidae</taxon>
        <taxon>Melipona</taxon>
    </lineage>
</organism>
<accession>A0AA40KJ85</accession>
<sequence>MLSICISILCQQALNIFEDHPIDVLLQSEDHSSVTIHFPLVLLDDSLLNSNLVTKDQSVPFASIPILAFVNERSGAHEGTCEALPPVQRRYTSNRISMKEKLFVTPRKMNKRLSPARKK</sequence>
<evidence type="ECO:0000313" key="2">
    <source>
        <dbReference type="Proteomes" id="UP001177670"/>
    </source>
</evidence>
<dbReference type="EMBL" id="JAHYIQ010000023">
    <property type="protein sequence ID" value="KAK1122151.1"/>
    <property type="molecule type" value="Genomic_DNA"/>
</dbReference>
<gene>
    <name evidence="1" type="ORF">K0M31_009377</name>
</gene>
<evidence type="ECO:0000313" key="1">
    <source>
        <dbReference type="EMBL" id="KAK1122151.1"/>
    </source>
</evidence>
<reference evidence="1" key="1">
    <citation type="submission" date="2021-10" db="EMBL/GenBank/DDBJ databases">
        <title>Melipona bicolor Genome sequencing and assembly.</title>
        <authorList>
            <person name="Araujo N.S."/>
            <person name="Arias M.C."/>
        </authorList>
    </citation>
    <scope>NUCLEOTIDE SEQUENCE</scope>
    <source>
        <strain evidence="1">USP_2M_L1-L4_2017</strain>
        <tissue evidence="1">Whole body</tissue>
    </source>
</reference>
<protein>
    <submittedName>
        <fullName evidence="1">Uncharacterized protein</fullName>
    </submittedName>
</protein>
<dbReference type="Proteomes" id="UP001177670">
    <property type="component" value="Unassembled WGS sequence"/>
</dbReference>
<proteinExistence type="predicted"/>
<keyword evidence="2" id="KW-1185">Reference proteome</keyword>
<dbReference type="AlphaFoldDB" id="A0AA40KJ85"/>
<comment type="caution">
    <text evidence="1">The sequence shown here is derived from an EMBL/GenBank/DDBJ whole genome shotgun (WGS) entry which is preliminary data.</text>
</comment>